<dbReference type="AlphaFoldDB" id="A0A1I3JMN9"/>
<reference evidence="4 5" key="1">
    <citation type="submission" date="2016-10" db="EMBL/GenBank/DDBJ databases">
        <authorList>
            <person name="de Groot N.N."/>
        </authorList>
    </citation>
    <scope>NUCLEOTIDE SEQUENCE [LARGE SCALE GENOMIC DNA]</scope>
    <source>
        <strain evidence="4 5">DSM 44778</strain>
    </source>
</reference>
<evidence type="ECO:0000256" key="2">
    <source>
        <dbReference type="ARBA" id="ARBA00022723"/>
    </source>
</evidence>
<dbReference type="SUPFAM" id="SSF109854">
    <property type="entry name" value="DinB/YfiT-like putative metalloenzymes"/>
    <property type="match status" value="1"/>
</dbReference>
<comment type="similarity">
    <text evidence="1">Belongs to the DinB family.</text>
</comment>
<evidence type="ECO:0000256" key="3">
    <source>
        <dbReference type="PIRSR" id="PIRSR607837-1"/>
    </source>
</evidence>
<sequence length="157" mass="18035">MSKAENVLKAWLRHRLVLLEVLDLLEDQHLNYKPWENAMTLQQLVTHILFSANMFAKAVKAGKIVPPASSNPPEVQTVSDLKKLAEEITEETKKTITEFSDEKLETPVDMTQLFGTHLPGKSILRIMNEHEIHHKGQLYVYLRLVGVKELPLFVKRQ</sequence>
<dbReference type="InterPro" id="IPR034660">
    <property type="entry name" value="DinB/YfiT-like"/>
</dbReference>
<dbReference type="InterPro" id="IPR007837">
    <property type="entry name" value="DinB"/>
</dbReference>
<dbReference type="Gene3D" id="1.20.120.450">
    <property type="entry name" value="dinb family like domain"/>
    <property type="match status" value="1"/>
</dbReference>
<feature type="binding site" evidence="3">
    <location>
        <position position="134"/>
    </location>
    <ligand>
        <name>a divalent metal cation</name>
        <dbReference type="ChEBI" id="CHEBI:60240"/>
    </ligand>
</feature>
<dbReference type="GO" id="GO:0046872">
    <property type="term" value="F:metal ion binding"/>
    <property type="evidence" value="ECO:0007669"/>
    <property type="project" value="UniProtKB-KW"/>
</dbReference>
<feature type="binding site" evidence="3">
    <location>
        <position position="130"/>
    </location>
    <ligand>
        <name>a divalent metal cation</name>
        <dbReference type="ChEBI" id="CHEBI:60240"/>
    </ligand>
</feature>
<dbReference type="EMBL" id="FORR01000001">
    <property type="protein sequence ID" value="SFI61390.1"/>
    <property type="molecule type" value="Genomic_DNA"/>
</dbReference>
<accession>A0A1I3JMN9</accession>
<dbReference type="RefSeq" id="WP_175482218.1">
    <property type="nucleotide sequence ID" value="NZ_FORR01000001.1"/>
</dbReference>
<gene>
    <name evidence="4" type="ORF">SAMN05421852_101127</name>
</gene>
<proteinExistence type="inferred from homology"/>
<protein>
    <submittedName>
        <fullName evidence="4">Uncharacterized damage-inducible protein DinB (Forms a four-helix bundle)</fullName>
    </submittedName>
</protein>
<dbReference type="Proteomes" id="UP000199545">
    <property type="component" value="Unassembled WGS sequence"/>
</dbReference>
<organism evidence="4 5">
    <name type="scientific">Thermoflavimicrobium dichotomicum</name>
    <dbReference type="NCBI Taxonomy" id="46223"/>
    <lineage>
        <taxon>Bacteria</taxon>
        <taxon>Bacillati</taxon>
        <taxon>Bacillota</taxon>
        <taxon>Bacilli</taxon>
        <taxon>Bacillales</taxon>
        <taxon>Thermoactinomycetaceae</taxon>
        <taxon>Thermoflavimicrobium</taxon>
    </lineage>
</organism>
<feature type="binding site" evidence="3">
    <location>
        <position position="47"/>
    </location>
    <ligand>
        <name>a divalent metal cation</name>
        <dbReference type="ChEBI" id="CHEBI:60240"/>
    </ligand>
</feature>
<name>A0A1I3JMN9_9BACL</name>
<keyword evidence="5" id="KW-1185">Reference proteome</keyword>
<evidence type="ECO:0000313" key="5">
    <source>
        <dbReference type="Proteomes" id="UP000199545"/>
    </source>
</evidence>
<dbReference type="Pfam" id="PF05163">
    <property type="entry name" value="DinB"/>
    <property type="match status" value="1"/>
</dbReference>
<evidence type="ECO:0000313" key="4">
    <source>
        <dbReference type="EMBL" id="SFI61390.1"/>
    </source>
</evidence>
<keyword evidence="2 3" id="KW-0479">Metal-binding</keyword>
<evidence type="ECO:0000256" key="1">
    <source>
        <dbReference type="ARBA" id="ARBA00008635"/>
    </source>
</evidence>
<dbReference type="STRING" id="46223.SAMN05421852_101127"/>